<accession>D1AS00</accession>
<dbReference type="HOGENOM" id="CLU_2604046_0_0_0"/>
<dbReference type="RefSeq" id="WP_012863562.1">
    <property type="nucleotide sequence ID" value="NC_013518.1"/>
</dbReference>
<evidence type="ECO:0000313" key="2">
    <source>
        <dbReference type="Proteomes" id="UP000000845"/>
    </source>
</evidence>
<evidence type="ECO:0000313" key="1">
    <source>
        <dbReference type="EMBL" id="ACZ10987.1"/>
    </source>
</evidence>
<dbReference type="Proteomes" id="UP000000845">
    <property type="component" value="Plasmid pSTERM01"/>
</dbReference>
<sequence length="79" mass="9583">MGIIGDIIDEYYEHKHRESVSNIENDTEKIIENHDLLKRILVESMLESHNKNQEFEKQFEYLHFKIDKIEKLLLEILNK</sequence>
<keyword evidence="2" id="KW-1185">Reference proteome</keyword>
<reference evidence="1 2" key="1">
    <citation type="journal article" date="2010" name="Stand. Genomic Sci.">
        <title>Complete genome sequence of Sebaldella termitidis type strain (NCTC 11300).</title>
        <authorList>
            <person name="Harmon-Smith M."/>
            <person name="Celia L."/>
            <person name="Chertkov O."/>
            <person name="Lapidus A."/>
            <person name="Copeland A."/>
            <person name="Glavina Del Rio T."/>
            <person name="Nolan M."/>
            <person name="Lucas S."/>
            <person name="Tice H."/>
            <person name="Cheng J.F."/>
            <person name="Han C."/>
            <person name="Detter J.C."/>
            <person name="Bruce D."/>
            <person name="Goodwin L."/>
            <person name="Pitluck S."/>
            <person name="Pati A."/>
            <person name="Liolios K."/>
            <person name="Ivanova N."/>
            <person name="Mavromatis K."/>
            <person name="Mikhailova N."/>
            <person name="Chen A."/>
            <person name="Palaniappan K."/>
            <person name="Land M."/>
            <person name="Hauser L."/>
            <person name="Chang Y.J."/>
            <person name="Jeffries C.D."/>
            <person name="Brettin T."/>
            <person name="Goker M."/>
            <person name="Beck B."/>
            <person name="Bristow J."/>
            <person name="Eisen J.A."/>
            <person name="Markowitz V."/>
            <person name="Hugenholtz P."/>
            <person name="Kyrpides N.C."/>
            <person name="Klenk H.P."/>
            <person name="Chen F."/>
        </authorList>
    </citation>
    <scope>NUCLEOTIDE SEQUENCE [LARGE SCALE GENOMIC DNA]</scope>
    <source>
        <strain evidence="2">ATCC 33386 / NCTC 11300</strain>
        <plasmid evidence="2">Plasmid pSTERM01</plasmid>
    </source>
</reference>
<dbReference type="AlphaFoldDB" id="D1AS00"/>
<name>D1AS00_SEBTE</name>
<dbReference type="KEGG" id="str:Sterm_4155"/>
<dbReference type="EMBL" id="CP001740">
    <property type="protein sequence ID" value="ACZ10987.1"/>
    <property type="molecule type" value="Genomic_DNA"/>
</dbReference>
<gene>
    <name evidence="1" type="ORF">Sterm_4155</name>
</gene>
<keyword evidence="1" id="KW-0614">Plasmid</keyword>
<geneLocation type="plasmid" evidence="1 2">
    <name>pSTERM01</name>
</geneLocation>
<proteinExistence type="predicted"/>
<protein>
    <submittedName>
        <fullName evidence="1">Uncharacterized protein</fullName>
    </submittedName>
</protein>
<organism evidence="1 2">
    <name type="scientific">Sebaldella termitidis (strain ATCC 33386 / NCTC 11300)</name>
    <dbReference type="NCBI Taxonomy" id="526218"/>
    <lineage>
        <taxon>Bacteria</taxon>
        <taxon>Fusobacteriati</taxon>
        <taxon>Fusobacteriota</taxon>
        <taxon>Fusobacteriia</taxon>
        <taxon>Fusobacteriales</taxon>
        <taxon>Leptotrichiaceae</taxon>
        <taxon>Sebaldella</taxon>
    </lineage>
</organism>